<sequence length="107" mass="12131">MGLKVPMVCRPGYMSLEDIRGLNGPKRPFGTQTLIQRGWARGPGDGLVAKDPWMFKRPPRPKLSRIVLGFGKVENWPRRPMNQDMAKRPFNTTRGKFAIDLVGLELL</sequence>
<keyword evidence="2" id="KW-1185">Reference proteome</keyword>
<proteinExistence type="predicted"/>
<organism evidence="1 2">
    <name type="scientific">Austropuccinia psidii MF-1</name>
    <dbReference type="NCBI Taxonomy" id="1389203"/>
    <lineage>
        <taxon>Eukaryota</taxon>
        <taxon>Fungi</taxon>
        <taxon>Dikarya</taxon>
        <taxon>Basidiomycota</taxon>
        <taxon>Pucciniomycotina</taxon>
        <taxon>Pucciniomycetes</taxon>
        <taxon>Pucciniales</taxon>
        <taxon>Sphaerophragmiaceae</taxon>
        <taxon>Austropuccinia</taxon>
    </lineage>
</organism>
<comment type="caution">
    <text evidence="1">The sequence shown here is derived from an EMBL/GenBank/DDBJ whole genome shotgun (WGS) entry which is preliminary data.</text>
</comment>
<protein>
    <submittedName>
        <fullName evidence="1">Uncharacterized protein</fullName>
    </submittedName>
</protein>
<evidence type="ECO:0000313" key="1">
    <source>
        <dbReference type="EMBL" id="MBW0491875.1"/>
    </source>
</evidence>
<dbReference type="AlphaFoldDB" id="A0A9Q3H7D3"/>
<evidence type="ECO:0000313" key="2">
    <source>
        <dbReference type="Proteomes" id="UP000765509"/>
    </source>
</evidence>
<dbReference type="Proteomes" id="UP000765509">
    <property type="component" value="Unassembled WGS sequence"/>
</dbReference>
<gene>
    <name evidence="1" type="ORF">O181_031590</name>
</gene>
<name>A0A9Q3H7D3_9BASI</name>
<reference evidence="1" key="1">
    <citation type="submission" date="2021-03" db="EMBL/GenBank/DDBJ databases">
        <title>Draft genome sequence of rust myrtle Austropuccinia psidii MF-1, a brazilian biotype.</title>
        <authorList>
            <person name="Quecine M.C."/>
            <person name="Pachon D.M.R."/>
            <person name="Bonatelli M.L."/>
            <person name="Correr F.H."/>
            <person name="Franceschini L.M."/>
            <person name="Leite T.F."/>
            <person name="Margarido G.R.A."/>
            <person name="Almeida C.A."/>
            <person name="Ferrarezi J.A."/>
            <person name="Labate C.A."/>
        </authorList>
    </citation>
    <scope>NUCLEOTIDE SEQUENCE</scope>
    <source>
        <strain evidence="1">MF-1</strain>
    </source>
</reference>
<dbReference type="EMBL" id="AVOT02011299">
    <property type="protein sequence ID" value="MBW0491875.1"/>
    <property type="molecule type" value="Genomic_DNA"/>
</dbReference>
<accession>A0A9Q3H7D3</accession>